<evidence type="ECO:0000256" key="1">
    <source>
        <dbReference type="SAM" id="Phobius"/>
    </source>
</evidence>
<dbReference type="InterPro" id="IPR018704">
    <property type="entry name" value="SecYEG/CpoB_TPR"/>
</dbReference>
<evidence type="ECO:0000313" key="4">
    <source>
        <dbReference type="Proteomes" id="UP001623232"/>
    </source>
</evidence>
<dbReference type="Pfam" id="PF09976">
    <property type="entry name" value="TPR_21"/>
    <property type="match status" value="1"/>
</dbReference>
<dbReference type="Proteomes" id="UP001623232">
    <property type="component" value="Chromosome"/>
</dbReference>
<keyword evidence="1" id="KW-0472">Membrane</keyword>
<proteinExistence type="predicted"/>
<keyword evidence="1" id="KW-1133">Transmembrane helix</keyword>
<name>A0ABZ2XX57_9RHOB</name>
<protein>
    <submittedName>
        <fullName evidence="3">Tetratricopeptide repeat protein</fullName>
    </submittedName>
</protein>
<reference evidence="3 4" key="1">
    <citation type="submission" date="2023-04" db="EMBL/GenBank/DDBJ databases">
        <title>Complete genome sequence of Alisedimentitalea scapharcae.</title>
        <authorList>
            <person name="Rong J.-C."/>
            <person name="Yi M.-L."/>
            <person name="Zhao Q."/>
        </authorList>
    </citation>
    <scope>NUCLEOTIDE SEQUENCE [LARGE SCALE GENOMIC DNA]</scope>
    <source>
        <strain evidence="3 4">KCTC 42119</strain>
    </source>
</reference>
<gene>
    <name evidence="3" type="ORF">QEZ52_09155</name>
</gene>
<keyword evidence="1" id="KW-0812">Transmembrane</keyword>
<dbReference type="RefSeq" id="WP_406649667.1">
    <property type="nucleotide sequence ID" value="NZ_CP123584.1"/>
</dbReference>
<keyword evidence="4" id="KW-1185">Reference proteome</keyword>
<organism evidence="3 4">
    <name type="scientific">Aliisedimentitalea scapharcae</name>
    <dbReference type="NCBI Taxonomy" id="1524259"/>
    <lineage>
        <taxon>Bacteria</taxon>
        <taxon>Pseudomonadati</taxon>
        <taxon>Pseudomonadota</taxon>
        <taxon>Alphaproteobacteria</taxon>
        <taxon>Rhodobacterales</taxon>
        <taxon>Roseobacteraceae</taxon>
        <taxon>Aliisedimentitalea</taxon>
    </lineage>
</organism>
<sequence>MSDTDSFIEEVTEEVRRDRLFLMLKRYGWIGVVAILVIVGGASYREYTKSQEQAQAQALGDALIGALAANDAAGRADALGNVATEQAGSAAIAGLLAAGALAEAGDTEKAVAKLKEVALLGEVPQIYRNIATFKALLLQSDTLSVAERRLQFESLATPGAPLRLLSEEQLALLDISEGQSEAAIDRLQAIIVDSEASSDLKQRASQVIVALGGTPAAAS</sequence>
<accession>A0ABZ2XX57</accession>
<feature type="domain" description="Ancillary SecYEG translocon subunit/Cell division coordinator CpoB TPR" evidence="2">
    <location>
        <begin position="30"/>
        <end position="119"/>
    </location>
</feature>
<evidence type="ECO:0000313" key="3">
    <source>
        <dbReference type="EMBL" id="WZK90695.1"/>
    </source>
</evidence>
<evidence type="ECO:0000259" key="2">
    <source>
        <dbReference type="Pfam" id="PF09976"/>
    </source>
</evidence>
<feature type="transmembrane region" description="Helical" evidence="1">
    <location>
        <begin position="26"/>
        <end position="44"/>
    </location>
</feature>
<dbReference type="EMBL" id="CP123584">
    <property type="protein sequence ID" value="WZK90695.1"/>
    <property type="molecule type" value="Genomic_DNA"/>
</dbReference>